<dbReference type="EMBL" id="FOIQ01000004">
    <property type="protein sequence ID" value="SEW15079.1"/>
    <property type="molecule type" value="Genomic_DNA"/>
</dbReference>
<dbReference type="AlphaFoldDB" id="A0A1I0PL71"/>
<evidence type="ECO:0008006" key="3">
    <source>
        <dbReference type="Google" id="ProtNLM"/>
    </source>
</evidence>
<keyword evidence="2" id="KW-1185">Reference proteome</keyword>
<gene>
    <name evidence="1" type="ORF">SAMN04487850_1846</name>
</gene>
<evidence type="ECO:0000313" key="1">
    <source>
        <dbReference type="EMBL" id="SEW15079.1"/>
    </source>
</evidence>
<accession>A0A1I0PL71</accession>
<dbReference type="PROSITE" id="PS51257">
    <property type="entry name" value="PROKAR_LIPOPROTEIN"/>
    <property type="match status" value="1"/>
</dbReference>
<reference evidence="1 2" key="1">
    <citation type="submission" date="2016-10" db="EMBL/GenBank/DDBJ databases">
        <authorList>
            <person name="de Groot N.N."/>
        </authorList>
    </citation>
    <scope>NUCLEOTIDE SEQUENCE [LARGE SCALE GENOMIC DNA]</scope>
    <source>
        <strain evidence="1 2">TC2-24</strain>
    </source>
</reference>
<dbReference type="InterPro" id="IPR031762">
    <property type="entry name" value="DUF4738"/>
</dbReference>
<name>A0A1I0PL71_9BACT</name>
<sequence>MKNSVLVAVVLGTLVLVGCGGKKSETKDIIVTTTEAPKPKGPVKMQSYRQTKDVMWLDKSYQVVIDRTPDDSLRMAVDETGQKYVDNHVSLRVIRADGSVFFSRSFTKSSFDAYLDGDYREGGILEGFVFDKVDGARLVFASSVCLPQTDEYIPLVVTVSSQGEVAIRRDSQLDTNGDDDEEI</sequence>
<dbReference type="Gene3D" id="2.40.128.510">
    <property type="entry name" value="Protein of unknown function DUF4738"/>
    <property type="match status" value="1"/>
</dbReference>
<dbReference type="Pfam" id="PF15889">
    <property type="entry name" value="DUF4738"/>
    <property type="match status" value="1"/>
</dbReference>
<protein>
    <recommendedName>
        <fullName evidence="3">DUF4738 domain-containing protein</fullName>
    </recommendedName>
</protein>
<dbReference type="Proteomes" id="UP000199373">
    <property type="component" value="Unassembled WGS sequence"/>
</dbReference>
<organism evidence="1 2">
    <name type="scientific">Prevotella aff. ruminicola Tc2-24</name>
    <dbReference type="NCBI Taxonomy" id="81582"/>
    <lineage>
        <taxon>Bacteria</taxon>
        <taxon>Pseudomonadati</taxon>
        <taxon>Bacteroidota</taxon>
        <taxon>Bacteroidia</taxon>
        <taxon>Bacteroidales</taxon>
        <taxon>Prevotellaceae</taxon>
        <taxon>Prevotella</taxon>
    </lineage>
</organism>
<dbReference type="RefSeq" id="WP_091916063.1">
    <property type="nucleotide sequence ID" value="NZ_FOIQ01000004.1"/>
</dbReference>
<proteinExistence type="predicted"/>
<evidence type="ECO:0000313" key="2">
    <source>
        <dbReference type="Proteomes" id="UP000199373"/>
    </source>
</evidence>